<evidence type="ECO:0000313" key="3">
    <source>
        <dbReference type="Proteomes" id="UP000032740"/>
    </source>
</evidence>
<name>U4KKI9_ALTPJ</name>
<evidence type="ECO:0000259" key="1">
    <source>
        <dbReference type="Pfam" id="PF13304"/>
    </source>
</evidence>
<protein>
    <recommendedName>
        <fullName evidence="1">ATPase AAA-type core domain-containing protein</fullName>
    </recommendedName>
</protein>
<organism evidence="2 3">
    <name type="scientific">Alteracholeplasma palmae (strain ATCC 49389 / J233)</name>
    <name type="common">Acholeplasma palmae</name>
    <dbReference type="NCBI Taxonomy" id="1318466"/>
    <lineage>
        <taxon>Bacteria</taxon>
        <taxon>Bacillati</taxon>
        <taxon>Mycoplasmatota</taxon>
        <taxon>Mollicutes</taxon>
        <taxon>Acholeplasmatales</taxon>
        <taxon>Acholeplasmataceae</taxon>
        <taxon>Acholeplasma</taxon>
    </lineage>
</organism>
<keyword evidence="3" id="KW-1185">Reference proteome</keyword>
<proteinExistence type="predicted"/>
<evidence type="ECO:0000313" key="2">
    <source>
        <dbReference type="EMBL" id="CCV64103.1"/>
    </source>
</evidence>
<dbReference type="STRING" id="1318466.BN85405260"/>
<dbReference type="OrthoDB" id="9809324at2"/>
<dbReference type="EMBL" id="FO681347">
    <property type="protein sequence ID" value="CCV64103.1"/>
    <property type="molecule type" value="Genomic_DNA"/>
</dbReference>
<sequence length="426" mass="50041">MRTYITKLYLNGVKNISKPIEMNFYKKTIGKKIDLNETNIKAIYGANGAGKSAIIQALLMYERLNNSSYLYNDRNVLKLKELVNKITNQIDIKVEFLVYDQDDFSIKGQYEHELVLERMGNEFIISKEYYAQIMSNGKRRVYFDIYNGKILELYDDSIKDMIQYQCEKRTVRSILFDNSTRLNDEAFRNKVLPLYPIYSLARNINIKTEETDQHNYYIYTHTIQKNDDQATGTKNIQRDSRYSYVLDKVYRKDFVKHIKNMERFLKIFKTDLLKIDLDEKVNKDELIMTPYFIYKTYKVHIEFESAGIKKLIELYDLFVNKENGDIVIIDELDANINDVYLIKLLEYFKSSSKGQLIFTTHNASPMQVLASSKYALDFITESGEITEWKKNGNATALNTYHNGMIKGLPFNVDSFDFIGVFEEDDE</sequence>
<dbReference type="Pfam" id="PF13304">
    <property type="entry name" value="AAA_21"/>
    <property type="match status" value="1"/>
</dbReference>
<dbReference type="KEGG" id="apal:BN85405260"/>
<dbReference type="SUPFAM" id="SSF52540">
    <property type="entry name" value="P-loop containing nucleoside triphosphate hydrolases"/>
    <property type="match status" value="1"/>
</dbReference>
<dbReference type="RefSeq" id="WP_026657521.1">
    <property type="nucleotide sequence ID" value="NC_022538.1"/>
</dbReference>
<feature type="domain" description="ATPase AAA-type core" evidence="1">
    <location>
        <begin position="42"/>
        <end position="362"/>
    </location>
</feature>
<dbReference type="Gene3D" id="3.40.50.300">
    <property type="entry name" value="P-loop containing nucleotide triphosphate hydrolases"/>
    <property type="match status" value="1"/>
</dbReference>
<reference evidence="2 3" key="1">
    <citation type="journal article" date="2013" name="J. Mol. Microbiol. Biotechnol.">
        <title>Analysis of the Complete Genomes of Acholeplasma brassicae , A. palmae and A. laidlawii and Their Comparison to the Obligate Parasites from ' Candidatus Phytoplasma'.</title>
        <authorList>
            <person name="Kube M."/>
            <person name="Siewert C."/>
            <person name="Migdoll A.M."/>
            <person name="Duduk B."/>
            <person name="Holz S."/>
            <person name="Rabus R."/>
            <person name="Seemuller E."/>
            <person name="Mitrovic J."/>
            <person name="Muller I."/>
            <person name="Buttner C."/>
            <person name="Reinhardt R."/>
        </authorList>
    </citation>
    <scope>NUCLEOTIDE SEQUENCE [LARGE SCALE GENOMIC DNA]</scope>
    <source>
        <strain evidence="2 3">J233</strain>
    </source>
</reference>
<dbReference type="InterPro" id="IPR003959">
    <property type="entry name" value="ATPase_AAA_core"/>
</dbReference>
<gene>
    <name evidence="2" type="ORF">BN85405260</name>
</gene>
<dbReference type="PANTHER" id="PTHR40396:SF1">
    <property type="entry name" value="ATPASE AAA-TYPE CORE DOMAIN-CONTAINING PROTEIN"/>
    <property type="match status" value="1"/>
</dbReference>
<dbReference type="Proteomes" id="UP000032740">
    <property type="component" value="Chromosome"/>
</dbReference>
<dbReference type="AlphaFoldDB" id="U4KKI9"/>
<dbReference type="GO" id="GO:0016887">
    <property type="term" value="F:ATP hydrolysis activity"/>
    <property type="evidence" value="ECO:0007669"/>
    <property type="project" value="InterPro"/>
</dbReference>
<dbReference type="GO" id="GO:0005524">
    <property type="term" value="F:ATP binding"/>
    <property type="evidence" value="ECO:0007669"/>
    <property type="project" value="InterPro"/>
</dbReference>
<dbReference type="PANTHER" id="PTHR40396">
    <property type="entry name" value="ATPASE-LIKE PROTEIN"/>
    <property type="match status" value="1"/>
</dbReference>
<dbReference type="HOGENOM" id="CLU_054025_0_0_14"/>
<dbReference type="InterPro" id="IPR027417">
    <property type="entry name" value="P-loop_NTPase"/>
</dbReference>
<accession>U4KKI9</accession>